<dbReference type="PANTHER" id="PTHR22916:SF3">
    <property type="entry name" value="UDP-GLCNAC:BETAGAL BETA-1,3-N-ACETYLGLUCOSAMINYLTRANSFERASE-LIKE PROTEIN 1"/>
    <property type="match status" value="1"/>
</dbReference>
<evidence type="ECO:0000259" key="1">
    <source>
        <dbReference type="Pfam" id="PF00535"/>
    </source>
</evidence>
<dbReference type="InterPro" id="IPR029044">
    <property type="entry name" value="Nucleotide-diphossugar_trans"/>
</dbReference>
<evidence type="ECO:0000313" key="3">
    <source>
        <dbReference type="Proteomes" id="UP000544054"/>
    </source>
</evidence>
<comment type="caution">
    <text evidence="2">The sequence shown here is derived from an EMBL/GenBank/DDBJ whole genome shotgun (WGS) entry which is preliminary data.</text>
</comment>
<keyword evidence="2" id="KW-0808">Transferase</keyword>
<dbReference type="AlphaFoldDB" id="A0A7Y0FRE6"/>
<keyword evidence="3" id="KW-1185">Reference proteome</keyword>
<feature type="domain" description="Glycosyltransferase 2-like" evidence="1">
    <location>
        <begin position="4"/>
        <end position="163"/>
    </location>
</feature>
<accession>A0A7Y0FRE6</accession>
<dbReference type="Proteomes" id="UP000544054">
    <property type="component" value="Unassembled WGS sequence"/>
</dbReference>
<evidence type="ECO:0000313" key="2">
    <source>
        <dbReference type="EMBL" id="NML69359.1"/>
    </source>
</evidence>
<reference evidence="2 3" key="1">
    <citation type="submission" date="2020-04" db="EMBL/GenBank/DDBJ databases">
        <title>Chryseobacterium sp. RP-3-3 sp. nov., isolated from Jeju soil.</title>
        <authorList>
            <person name="Dahal R.H."/>
        </authorList>
    </citation>
    <scope>NUCLEOTIDE SEQUENCE [LARGE SCALE GENOMIC DNA]</scope>
    <source>
        <strain evidence="2 3">RP-3-3</strain>
    </source>
</reference>
<dbReference type="RefSeq" id="WP_169233918.1">
    <property type="nucleotide sequence ID" value="NZ_JABBGI010000006.1"/>
</dbReference>
<organism evidence="2 3">
    <name type="scientific">Chryseobacterium antibioticum</name>
    <dbReference type="NCBI Taxonomy" id="2728847"/>
    <lineage>
        <taxon>Bacteria</taxon>
        <taxon>Pseudomonadati</taxon>
        <taxon>Bacteroidota</taxon>
        <taxon>Flavobacteriia</taxon>
        <taxon>Flavobacteriales</taxon>
        <taxon>Weeksellaceae</taxon>
        <taxon>Chryseobacterium group</taxon>
        <taxon>Chryseobacterium</taxon>
    </lineage>
</organism>
<proteinExistence type="predicted"/>
<name>A0A7Y0FRE6_9FLAO</name>
<dbReference type="Pfam" id="PF00535">
    <property type="entry name" value="Glycos_transf_2"/>
    <property type="match status" value="1"/>
</dbReference>
<dbReference type="SUPFAM" id="SSF53448">
    <property type="entry name" value="Nucleotide-diphospho-sugar transferases"/>
    <property type="match status" value="1"/>
</dbReference>
<dbReference type="PANTHER" id="PTHR22916">
    <property type="entry name" value="GLYCOSYLTRANSFERASE"/>
    <property type="match status" value="1"/>
</dbReference>
<dbReference type="GO" id="GO:0016758">
    <property type="term" value="F:hexosyltransferase activity"/>
    <property type="evidence" value="ECO:0007669"/>
    <property type="project" value="UniProtKB-ARBA"/>
</dbReference>
<dbReference type="InterPro" id="IPR001173">
    <property type="entry name" value="Glyco_trans_2-like"/>
</dbReference>
<protein>
    <submittedName>
        <fullName evidence="2">Glycosyltransferase family 2 protein</fullName>
    </submittedName>
</protein>
<dbReference type="EMBL" id="JABBGI010000006">
    <property type="protein sequence ID" value="NML69359.1"/>
    <property type="molecule type" value="Genomic_DNA"/>
</dbReference>
<sequence length="291" mass="34463">MKFSILIAHYNNASFFTDCFESILKQTFTNWEVIIVDDFSTASEKKALKELILNDKRFFLYENETNRGVGYTKKKCMEYATGDICGFVDPDDALTSDALEESIKLYNNKNTVATYSQFYISDKNLIIDKIFPNSKKIKNGEKKFFNMQFEVAHFFTFRKETYERTEKIDETLTSSVDQDLYLKLYEKGNLAFIPKKLYLYRIHDGGVSQNKTKKEKLYKNWHLVLYNTLKRRNIQKLYNKDIDHIESLPNFIFEKESTLISKLIRKIFNFFLGGKYLLFCLKENNTEMLFC</sequence>
<dbReference type="Gene3D" id="3.90.550.10">
    <property type="entry name" value="Spore Coat Polysaccharide Biosynthesis Protein SpsA, Chain A"/>
    <property type="match status" value="1"/>
</dbReference>
<gene>
    <name evidence="2" type="ORF">HHL23_06075</name>
</gene>